<evidence type="ECO:0000256" key="6">
    <source>
        <dbReference type="SAM" id="MobiDB-lite"/>
    </source>
</evidence>
<evidence type="ECO:0000256" key="5">
    <source>
        <dbReference type="ARBA" id="ARBA00023136"/>
    </source>
</evidence>
<comment type="subcellular location">
    <subcellularLocation>
        <location evidence="1">Cell membrane</location>
        <topology evidence="1">Multi-pass membrane protein</topology>
    </subcellularLocation>
</comment>
<feature type="region of interest" description="Disordered" evidence="6">
    <location>
        <begin position="388"/>
        <end position="407"/>
    </location>
</feature>
<sequence>MTAPTPSDHRGPAATRLLRHLSVGGAVAPLITTIVAFFVGGLVVLATGKDPLTTYKAIFDGTGLNWLLPWSGDRALAATNLQQTLINTGPLILCGLAVAYAFRAGLFNIGAQGQYTMGTIAAVYAGSSWAGLPGWLHVVLAMAVAALAGAAWAGIAGALRASTGANEVITTIMLNYTALWIGVYLFGLGGPLQANDQPDVPVSNDIVGGAKLPVFWGDKDLQGLHVGIFVAVLAAGIFWVVLNRSRLGYEARAVGFSPPAARSAGIGVGRTYVVTMAICGLFAGLAGSLDILGWQFHLATNDISASQVGFLGIAVALLGRNTAIGTCFAALLFGALSQGTSVRNLDPAVFQPELAQNLTTVIQGLVVLLVSADVLLASVWRRRRARAGGGGAAAAPPTPTTLGSVSP</sequence>
<keyword evidence="5 7" id="KW-0472">Membrane</keyword>
<feature type="transmembrane region" description="Helical" evidence="7">
    <location>
        <begin position="138"/>
        <end position="159"/>
    </location>
</feature>
<dbReference type="CDD" id="cd06580">
    <property type="entry name" value="TM_PBP1_transp_TpRbsC_like"/>
    <property type="match status" value="1"/>
</dbReference>
<evidence type="ECO:0000256" key="7">
    <source>
        <dbReference type="SAM" id="Phobius"/>
    </source>
</evidence>
<evidence type="ECO:0000256" key="4">
    <source>
        <dbReference type="ARBA" id="ARBA00022989"/>
    </source>
</evidence>
<protein>
    <submittedName>
        <fullName evidence="8">ABC transporter permease</fullName>
    </submittedName>
</protein>
<organism evidence="8 9">
    <name type="scientific">Paraconexibacter antarcticus</name>
    <dbReference type="NCBI Taxonomy" id="2949664"/>
    <lineage>
        <taxon>Bacteria</taxon>
        <taxon>Bacillati</taxon>
        <taxon>Actinomycetota</taxon>
        <taxon>Thermoleophilia</taxon>
        <taxon>Solirubrobacterales</taxon>
        <taxon>Paraconexibacteraceae</taxon>
        <taxon>Paraconexibacter</taxon>
    </lineage>
</organism>
<accession>A0ABY5DUY2</accession>
<feature type="transmembrane region" description="Helical" evidence="7">
    <location>
        <begin position="272"/>
        <end position="292"/>
    </location>
</feature>
<dbReference type="PANTHER" id="PTHR47089">
    <property type="entry name" value="ABC TRANSPORTER, PERMEASE PROTEIN"/>
    <property type="match status" value="1"/>
</dbReference>
<feature type="transmembrane region" description="Helical" evidence="7">
    <location>
        <begin position="223"/>
        <end position="242"/>
    </location>
</feature>
<keyword evidence="4 7" id="KW-1133">Transmembrane helix</keyword>
<keyword evidence="9" id="KW-1185">Reference proteome</keyword>
<evidence type="ECO:0000256" key="3">
    <source>
        <dbReference type="ARBA" id="ARBA00022692"/>
    </source>
</evidence>
<dbReference type="RefSeq" id="WP_254572491.1">
    <property type="nucleotide sequence ID" value="NZ_CP098502.1"/>
</dbReference>
<feature type="transmembrane region" description="Helical" evidence="7">
    <location>
        <begin position="84"/>
        <end position="102"/>
    </location>
</feature>
<feature type="transmembrane region" description="Helical" evidence="7">
    <location>
        <begin position="21"/>
        <end position="46"/>
    </location>
</feature>
<proteinExistence type="predicted"/>
<dbReference type="Pfam" id="PF02653">
    <property type="entry name" value="BPD_transp_2"/>
    <property type="match status" value="1"/>
</dbReference>
<dbReference type="InterPro" id="IPR001851">
    <property type="entry name" value="ABC_transp_permease"/>
</dbReference>
<evidence type="ECO:0000313" key="9">
    <source>
        <dbReference type="Proteomes" id="UP001056035"/>
    </source>
</evidence>
<dbReference type="Proteomes" id="UP001056035">
    <property type="component" value="Chromosome"/>
</dbReference>
<keyword evidence="3 7" id="KW-0812">Transmembrane</keyword>
<reference evidence="8 9" key="1">
    <citation type="submission" date="2022-06" db="EMBL/GenBank/DDBJ databases">
        <title>Paraconexibacter antarcticus.</title>
        <authorList>
            <person name="Kim C.S."/>
        </authorList>
    </citation>
    <scope>NUCLEOTIDE SEQUENCE [LARGE SCALE GENOMIC DNA]</scope>
    <source>
        <strain evidence="8 9">02-257</strain>
    </source>
</reference>
<name>A0ABY5DUY2_9ACTN</name>
<gene>
    <name evidence="8" type="ORF">NBH00_06245</name>
</gene>
<feature type="transmembrane region" description="Helical" evidence="7">
    <location>
        <begin position="361"/>
        <end position="380"/>
    </location>
</feature>
<dbReference type="EMBL" id="CP098502">
    <property type="protein sequence ID" value="UTI65813.1"/>
    <property type="molecule type" value="Genomic_DNA"/>
</dbReference>
<evidence type="ECO:0000256" key="1">
    <source>
        <dbReference type="ARBA" id="ARBA00004651"/>
    </source>
</evidence>
<evidence type="ECO:0000313" key="8">
    <source>
        <dbReference type="EMBL" id="UTI65813.1"/>
    </source>
</evidence>
<keyword evidence="2" id="KW-1003">Cell membrane</keyword>
<evidence type="ECO:0000256" key="2">
    <source>
        <dbReference type="ARBA" id="ARBA00022475"/>
    </source>
</evidence>
<dbReference type="PANTHER" id="PTHR47089:SF1">
    <property type="entry name" value="GUANOSINE ABC TRANSPORTER PERMEASE PROTEIN NUPP"/>
    <property type="match status" value="1"/>
</dbReference>
<feature type="transmembrane region" description="Helical" evidence="7">
    <location>
        <begin position="168"/>
        <end position="187"/>
    </location>
</feature>